<proteinExistence type="predicted"/>
<dbReference type="EMBL" id="LABZ01000070">
    <property type="protein sequence ID" value="KMO42294.1"/>
    <property type="molecule type" value="Genomic_DNA"/>
</dbReference>
<dbReference type="PATRIC" id="fig|1187852.3.peg.6141"/>
<organism evidence="2 3">
    <name type="scientific">Methylobacterium tarhaniae</name>
    <dbReference type="NCBI Taxonomy" id="1187852"/>
    <lineage>
        <taxon>Bacteria</taxon>
        <taxon>Pseudomonadati</taxon>
        <taxon>Pseudomonadota</taxon>
        <taxon>Alphaproteobacteria</taxon>
        <taxon>Hyphomicrobiales</taxon>
        <taxon>Methylobacteriaceae</taxon>
        <taxon>Methylobacterium</taxon>
    </lineage>
</organism>
<feature type="region of interest" description="Disordered" evidence="1">
    <location>
        <begin position="40"/>
        <end position="62"/>
    </location>
</feature>
<evidence type="ECO:0000313" key="2">
    <source>
        <dbReference type="EMBL" id="KMO42294.1"/>
    </source>
</evidence>
<name>A0A0J6T8Q4_9HYPH</name>
<evidence type="ECO:0000313" key="3">
    <source>
        <dbReference type="Proteomes" id="UP000036449"/>
    </source>
</evidence>
<comment type="caution">
    <text evidence="2">The sequence shown here is derived from an EMBL/GenBank/DDBJ whole genome shotgun (WGS) entry which is preliminary data.</text>
</comment>
<dbReference type="Proteomes" id="UP000036449">
    <property type="component" value="Unassembled WGS sequence"/>
</dbReference>
<protein>
    <submittedName>
        <fullName evidence="2">Uncharacterized protein</fullName>
    </submittedName>
</protein>
<reference evidence="2 3" key="1">
    <citation type="submission" date="2015-03" db="EMBL/GenBank/DDBJ databases">
        <title>Genome sequencing of Methylobacterium tarhaniae DSM 25844.</title>
        <authorList>
            <person name="Chaudhry V."/>
            <person name="Patil P.B."/>
        </authorList>
    </citation>
    <scope>NUCLEOTIDE SEQUENCE [LARGE SCALE GENOMIC DNA]</scope>
    <source>
        <strain evidence="2 3">DSM 25844</strain>
    </source>
</reference>
<gene>
    <name evidence="2" type="ORF">VQ03_11175</name>
</gene>
<sequence>MDVAVPVRAGQAAGKAAGHGVARAAADGLGRRSPAVAAPGRGAVCGASPIHPATGARDARAA</sequence>
<dbReference type="AlphaFoldDB" id="A0A0J6T8Q4"/>
<keyword evidence="3" id="KW-1185">Reference proteome</keyword>
<accession>A0A0J6T8Q4</accession>
<evidence type="ECO:0000256" key="1">
    <source>
        <dbReference type="SAM" id="MobiDB-lite"/>
    </source>
</evidence>